<organism evidence="1 2">
    <name type="scientific">Streptomyces badius</name>
    <dbReference type="NCBI Taxonomy" id="1941"/>
    <lineage>
        <taxon>Bacteria</taxon>
        <taxon>Bacillati</taxon>
        <taxon>Actinomycetota</taxon>
        <taxon>Actinomycetes</taxon>
        <taxon>Kitasatosporales</taxon>
        <taxon>Streptomycetaceae</taxon>
        <taxon>Streptomyces</taxon>
    </lineage>
</organism>
<reference evidence="2" key="1">
    <citation type="journal article" date="2019" name="Int. J. Syst. Evol. Microbiol.">
        <title>The Global Catalogue of Microorganisms (GCM) 10K type strain sequencing project: providing services to taxonomists for standard genome sequencing and annotation.</title>
        <authorList>
            <consortium name="The Broad Institute Genomics Platform"/>
            <consortium name="The Broad Institute Genome Sequencing Center for Infectious Disease"/>
            <person name="Wu L."/>
            <person name="Ma J."/>
        </authorList>
    </citation>
    <scope>NUCLEOTIDE SEQUENCE [LARGE SCALE GENOMIC DNA]</scope>
    <source>
        <strain evidence="2">JCM 4350</strain>
    </source>
</reference>
<comment type="caution">
    <text evidence="1">The sequence shown here is derived from an EMBL/GenBank/DDBJ whole genome shotgun (WGS) entry which is preliminary data.</text>
</comment>
<gene>
    <name evidence="1" type="ORF">GCM10010253_63880</name>
</gene>
<dbReference type="EMBL" id="BMSZ01000026">
    <property type="protein sequence ID" value="GGS80295.1"/>
    <property type="molecule type" value="Genomic_DNA"/>
</dbReference>
<dbReference type="Proteomes" id="UP000659767">
    <property type="component" value="Unassembled WGS sequence"/>
</dbReference>
<name>A0ABQ2TQP7_STRBA</name>
<sequence length="255" mass="28330">MPFVRILYDSHSGSHTGQGAETAMDLGLVGPAQSKYLFHFTGRNSGSRPNWVPEHIRGMSPQERLDAILREEKFRVFAPFGAAMPGESGSLGMPCLCLSESSTEHLAHLVAARGFSPWGLVFSREAIHAKGGGAVAYLPEHAHDDLRRSGLGHWAVRTSEGSTWLHEREWRVPFASGEAMIKSVMAILIADAEWRPAMEPSGQWVDGETELPLPGPVSPEAVEQDDYPRLWRDSSIWVWNQQKRDFSKYAPGELR</sequence>
<accession>A0ABQ2TQP7</accession>
<keyword evidence="2" id="KW-1185">Reference proteome</keyword>
<evidence type="ECO:0000313" key="2">
    <source>
        <dbReference type="Proteomes" id="UP000659767"/>
    </source>
</evidence>
<evidence type="ECO:0000313" key="1">
    <source>
        <dbReference type="EMBL" id="GGS80295.1"/>
    </source>
</evidence>
<proteinExistence type="predicted"/>
<protein>
    <submittedName>
        <fullName evidence="1">Uncharacterized protein</fullName>
    </submittedName>
</protein>